<dbReference type="InterPro" id="IPR028082">
    <property type="entry name" value="Peripla_BP_I"/>
</dbReference>
<dbReference type="Gene3D" id="2.10.50.30">
    <property type="entry name" value="GPCR, family 3, nine cysteines domain"/>
    <property type="match status" value="1"/>
</dbReference>
<feature type="transmembrane region" description="Helical" evidence="10">
    <location>
        <begin position="645"/>
        <end position="664"/>
    </location>
</feature>
<dbReference type="Proteomes" id="UP000694845">
    <property type="component" value="Unplaced"/>
</dbReference>
<dbReference type="OrthoDB" id="5984008at2759"/>
<dbReference type="PRINTS" id="PR01176">
    <property type="entry name" value="GABABRECEPTR"/>
</dbReference>
<feature type="transmembrane region" description="Helical" evidence="10">
    <location>
        <begin position="553"/>
        <end position="574"/>
    </location>
</feature>
<dbReference type="InterPro" id="IPR000337">
    <property type="entry name" value="GPCR_3"/>
</dbReference>
<accession>A0A8B7Y2N7</accession>
<dbReference type="InterPro" id="IPR038550">
    <property type="entry name" value="GPCR_3_9-Cys_sf"/>
</dbReference>
<keyword evidence="7" id="KW-0675">Receptor</keyword>
<evidence type="ECO:0000256" key="5">
    <source>
        <dbReference type="ARBA" id="ARBA00023040"/>
    </source>
</evidence>
<feature type="domain" description="G-protein coupled receptors family 3 profile" evidence="11">
    <location>
        <begin position="483"/>
        <end position="738"/>
    </location>
</feature>
<proteinExistence type="predicted"/>
<dbReference type="PANTHER" id="PTHR24060">
    <property type="entry name" value="METABOTROPIC GLUTAMATE RECEPTOR"/>
    <property type="match status" value="1"/>
</dbReference>
<dbReference type="Pfam" id="PF00003">
    <property type="entry name" value="7tm_3"/>
    <property type="match status" value="1"/>
</dbReference>
<evidence type="ECO:0000256" key="8">
    <source>
        <dbReference type="ARBA" id="ARBA00023180"/>
    </source>
</evidence>
<gene>
    <name evidence="13" type="primary">LOC110977076</name>
</gene>
<dbReference type="KEGG" id="aplc:110977076"/>
<dbReference type="Pfam" id="PF01094">
    <property type="entry name" value="ANF_receptor"/>
    <property type="match status" value="1"/>
</dbReference>
<dbReference type="GO" id="GO:0004930">
    <property type="term" value="F:G protein-coupled receptor activity"/>
    <property type="evidence" value="ECO:0007669"/>
    <property type="project" value="UniProtKB-KW"/>
</dbReference>
<evidence type="ECO:0000256" key="2">
    <source>
        <dbReference type="ARBA" id="ARBA00022475"/>
    </source>
</evidence>
<organism evidence="12 13">
    <name type="scientific">Acanthaster planci</name>
    <name type="common">Crown-of-thorns starfish</name>
    <dbReference type="NCBI Taxonomy" id="133434"/>
    <lineage>
        <taxon>Eukaryota</taxon>
        <taxon>Metazoa</taxon>
        <taxon>Echinodermata</taxon>
        <taxon>Eleutherozoa</taxon>
        <taxon>Asterozoa</taxon>
        <taxon>Asteroidea</taxon>
        <taxon>Valvatacea</taxon>
        <taxon>Valvatida</taxon>
        <taxon>Acanthasteridae</taxon>
        <taxon>Acanthaster</taxon>
    </lineage>
</organism>
<keyword evidence="6 10" id="KW-0472">Membrane</keyword>
<keyword evidence="12" id="KW-1185">Reference proteome</keyword>
<sequence>MEFAVEEINSRRDLLPNVTLGFDLRDDCYSDELSLWQGLTLVSPGSPGAFKGLCSMNAPRVSQLVGLVGTGFSQTSIQASRLGQLFDVPVVSYGAHSDEFSDREMYANFLMTSTPDRLRVEAILDILEHFGWDYVALLYSTDSDGLHGAMQFEAMAGKRNVCLAMSSHVRFSMSKEHHDDIVAKILASDKATVIVTFLSRTDALTVLQTFKESGLTHRYIWLTAKVWENVLNKKDLGDVISGGIILKATQEPVPEFDRYVTSVSEKPWDDLSEWLQEALCIHQDYTNCTKIRKLFQRAEKRGAETPTVNAVRALAQALHAYIQEDCAGTPDCISKEGITRSRLLSHLKNVTFPAPGGNFSFNDYGDGGGAYTIYNFYEVDGKYSMVEVGRWSSPTHVLLLNETQMRWQNGSKEIPRSSCREDCRAGSYPVPMGRCCNGCQSCRKSTIVNGSRCVRCGPTEWPDSSRTRCRPIAPTPLDYSHHVVILLLALSGLGAALCCLTTALGVAFRCHALVKASSRELSGVNVLGLTLAFVTGGLALLPPGPAACIAAEVGFAFSLTLNFSTTLLKVVRIYRIFKAGQRSVKRPRFVSPKAQIVMVTIIVLIQGLIATVSMSVSPTKPQTLSRVITGSVNEVEIYCQFGADFYATGLYNPLLILACCYYAIKARKVPSNYNESKFIAVSVYSTLVLCLAAVPVYTTAVAVLQKVATLCLALLLNAYLTLVCVYLPKLYAILFVKEGGLALAAWNTPCSQAPAASLHRDARLLDTSKVHPLPSSDSTALPSVSHSCN</sequence>
<feature type="transmembrane region" description="Helical" evidence="10">
    <location>
        <begin position="676"/>
        <end position="697"/>
    </location>
</feature>
<name>A0A8B7Y2N7_ACAPL</name>
<dbReference type="RefSeq" id="XP_022086570.1">
    <property type="nucleotide sequence ID" value="XM_022230878.1"/>
</dbReference>
<evidence type="ECO:0000256" key="7">
    <source>
        <dbReference type="ARBA" id="ARBA00023170"/>
    </source>
</evidence>
<evidence type="ECO:0000256" key="10">
    <source>
        <dbReference type="SAM" id="Phobius"/>
    </source>
</evidence>
<dbReference type="SUPFAM" id="SSF53822">
    <property type="entry name" value="Periplasmic binding protein-like I"/>
    <property type="match status" value="1"/>
</dbReference>
<protein>
    <submittedName>
        <fullName evidence="13">Metabotropic glutamate receptor 3-like</fullName>
    </submittedName>
</protein>
<feature type="transmembrane region" description="Helical" evidence="10">
    <location>
        <begin position="520"/>
        <end position="541"/>
    </location>
</feature>
<dbReference type="InterPro" id="IPR001828">
    <property type="entry name" value="ANF_lig-bd_rcpt"/>
</dbReference>
<evidence type="ECO:0000313" key="13">
    <source>
        <dbReference type="RefSeq" id="XP_022086570.1"/>
    </source>
</evidence>
<keyword evidence="9" id="KW-0807">Transducer</keyword>
<dbReference type="CDD" id="cd13953">
    <property type="entry name" value="7tm_classC_mGluR-like"/>
    <property type="match status" value="1"/>
</dbReference>
<evidence type="ECO:0000256" key="1">
    <source>
        <dbReference type="ARBA" id="ARBA00004651"/>
    </source>
</evidence>
<dbReference type="GeneID" id="110977076"/>
<keyword evidence="5" id="KW-0297">G-protein coupled receptor</keyword>
<feature type="transmembrane region" description="Helical" evidence="10">
    <location>
        <begin position="703"/>
        <end position="727"/>
    </location>
</feature>
<dbReference type="InterPro" id="IPR017978">
    <property type="entry name" value="GPCR_3_C"/>
</dbReference>
<evidence type="ECO:0000256" key="4">
    <source>
        <dbReference type="ARBA" id="ARBA00022989"/>
    </source>
</evidence>
<feature type="transmembrane region" description="Helical" evidence="10">
    <location>
        <begin position="483"/>
        <end position="508"/>
    </location>
</feature>
<dbReference type="PRINTS" id="PR00248">
    <property type="entry name" value="GPCRMGR"/>
</dbReference>
<feature type="transmembrane region" description="Helical" evidence="10">
    <location>
        <begin position="595"/>
        <end position="616"/>
    </location>
</feature>
<keyword evidence="3 10" id="KW-0812">Transmembrane</keyword>
<evidence type="ECO:0000256" key="9">
    <source>
        <dbReference type="ARBA" id="ARBA00023224"/>
    </source>
</evidence>
<evidence type="ECO:0000256" key="6">
    <source>
        <dbReference type="ARBA" id="ARBA00023136"/>
    </source>
</evidence>
<dbReference type="Gene3D" id="3.40.50.2300">
    <property type="match status" value="2"/>
</dbReference>
<keyword evidence="2" id="KW-1003">Cell membrane</keyword>
<evidence type="ECO:0000259" key="11">
    <source>
        <dbReference type="PROSITE" id="PS50259"/>
    </source>
</evidence>
<reference evidence="13" key="1">
    <citation type="submission" date="2025-08" db="UniProtKB">
        <authorList>
            <consortium name="RefSeq"/>
        </authorList>
    </citation>
    <scope>IDENTIFICATION</scope>
</reference>
<dbReference type="PROSITE" id="PS50259">
    <property type="entry name" value="G_PROTEIN_RECEP_F3_4"/>
    <property type="match status" value="1"/>
</dbReference>
<evidence type="ECO:0000256" key="3">
    <source>
        <dbReference type="ARBA" id="ARBA00022692"/>
    </source>
</evidence>
<dbReference type="InterPro" id="IPR050726">
    <property type="entry name" value="mGluR"/>
</dbReference>
<evidence type="ECO:0000313" key="12">
    <source>
        <dbReference type="Proteomes" id="UP000694845"/>
    </source>
</evidence>
<dbReference type="GO" id="GO:0005886">
    <property type="term" value="C:plasma membrane"/>
    <property type="evidence" value="ECO:0007669"/>
    <property type="project" value="UniProtKB-SubCell"/>
</dbReference>
<keyword evidence="8" id="KW-0325">Glycoprotein</keyword>
<dbReference type="OMA" id="LTHRYIW"/>
<keyword evidence="4 10" id="KW-1133">Transmembrane helix</keyword>
<comment type="subcellular location">
    <subcellularLocation>
        <location evidence="1">Cell membrane</location>
        <topology evidence="1">Multi-pass membrane protein</topology>
    </subcellularLocation>
</comment>
<dbReference type="AlphaFoldDB" id="A0A8B7Y2N7"/>